<reference evidence="2" key="1">
    <citation type="submission" date="2016-06" db="EMBL/GenBank/DDBJ databases">
        <title>Parallel loss of symbiosis genes in relatives of nitrogen-fixing non-legume Parasponia.</title>
        <authorList>
            <person name="Van Velzen R."/>
            <person name="Holmer R."/>
            <person name="Bu F."/>
            <person name="Rutten L."/>
            <person name="Van Zeijl A."/>
            <person name="Liu W."/>
            <person name="Santuari L."/>
            <person name="Cao Q."/>
            <person name="Sharma T."/>
            <person name="Shen D."/>
            <person name="Roswanjaya Y."/>
            <person name="Wardhani T."/>
            <person name="Kalhor M.S."/>
            <person name="Jansen J."/>
            <person name="Van den Hoogen J."/>
            <person name="Gungor B."/>
            <person name="Hartog M."/>
            <person name="Hontelez J."/>
            <person name="Verver J."/>
            <person name="Yang W.-C."/>
            <person name="Schijlen E."/>
            <person name="Repin R."/>
            <person name="Schilthuizen M."/>
            <person name="Schranz E."/>
            <person name="Heidstra R."/>
            <person name="Miyata K."/>
            <person name="Fedorova E."/>
            <person name="Kohlen W."/>
            <person name="Bisseling T."/>
            <person name="Smit S."/>
            <person name="Geurts R."/>
        </authorList>
    </citation>
    <scope>NUCLEOTIDE SEQUENCE [LARGE SCALE GENOMIC DNA]</scope>
    <source>
        <strain evidence="2">cv. WU1-14</strain>
    </source>
</reference>
<dbReference type="AlphaFoldDB" id="A0A2P5CZT2"/>
<dbReference type="OrthoDB" id="10419543at2759"/>
<name>A0A2P5CZT2_PARAD</name>
<dbReference type="EMBL" id="JXTB01000079">
    <property type="protein sequence ID" value="PON66556.1"/>
    <property type="molecule type" value="Genomic_DNA"/>
</dbReference>
<gene>
    <name evidence="1" type="ORF">PanWU01x14_109780</name>
</gene>
<evidence type="ECO:0000313" key="2">
    <source>
        <dbReference type="Proteomes" id="UP000237105"/>
    </source>
</evidence>
<dbReference type="Proteomes" id="UP000237105">
    <property type="component" value="Unassembled WGS sequence"/>
</dbReference>
<proteinExistence type="predicted"/>
<organism evidence="1 2">
    <name type="scientific">Parasponia andersonii</name>
    <name type="common">Sponia andersonii</name>
    <dbReference type="NCBI Taxonomy" id="3476"/>
    <lineage>
        <taxon>Eukaryota</taxon>
        <taxon>Viridiplantae</taxon>
        <taxon>Streptophyta</taxon>
        <taxon>Embryophyta</taxon>
        <taxon>Tracheophyta</taxon>
        <taxon>Spermatophyta</taxon>
        <taxon>Magnoliopsida</taxon>
        <taxon>eudicotyledons</taxon>
        <taxon>Gunneridae</taxon>
        <taxon>Pentapetalae</taxon>
        <taxon>rosids</taxon>
        <taxon>fabids</taxon>
        <taxon>Rosales</taxon>
        <taxon>Cannabaceae</taxon>
        <taxon>Parasponia</taxon>
    </lineage>
</organism>
<sequence length="99" mass="11153">MGLLGEQETFLGTITLLNPENTSMKFQHSEVLKNEHLNEVSAFRSVEESPLSSRRSFPVGTRFSIKLSIKTAMTVVSSLIDRVAQQSPQQLRLGYRNQD</sequence>
<keyword evidence="2" id="KW-1185">Reference proteome</keyword>
<accession>A0A2P5CZT2</accession>
<protein>
    <submittedName>
        <fullName evidence="1">Uncharacterized protein</fullName>
    </submittedName>
</protein>
<comment type="caution">
    <text evidence="1">The sequence shown here is derived from an EMBL/GenBank/DDBJ whole genome shotgun (WGS) entry which is preliminary data.</text>
</comment>
<evidence type="ECO:0000313" key="1">
    <source>
        <dbReference type="EMBL" id="PON66556.1"/>
    </source>
</evidence>